<gene>
    <name evidence="10 12 13" type="ORF">SRAE_1000174700</name>
</gene>
<proteinExistence type="predicted"/>
<feature type="region of interest" description="Disordered" evidence="8">
    <location>
        <begin position="332"/>
        <end position="364"/>
    </location>
</feature>
<evidence type="ECO:0000256" key="1">
    <source>
        <dbReference type="ARBA" id="ARBA00004477"/>
    </source>
</evidence>
<keyword evidence="5 9" id="KW-1133">Transmembrane helix</keyword>
<dbReference type="STRING" id="34506.A0A090L1A3"/>
<protein>
    <recommendedName>
        <fullName evidence="2">Seipin</fullName>
    </recommendedName>
</protein>
<keyword evidence="3 9" id="KW-0812">Transmembrane</keyword>
<comment type="subcellular location">
    <subcellularLocation>
        <location evidence="1">Endoplasmic reticulum membrane</location>
        <topology evidence="1">Multi-pass membrane protein</topology>
    </subcellularLocation>
</comment>
<dbReference type="InterPro" id="IPR009617">
    <property type="entry name" value="Seipin"/>
</dbReference>
<evidence type="ECO:0000313" key="10">
    <source>
        <dbReference type="EMBL" id="CEF63486.1"/>
    </source>
</evidence>
<evidence type="ECO:0000256" key="8">
    <source>
        <dbReference type="SAM" id="MobiDB-lite"/>
    </source>
</evidence>
<dbReference type="WBParaSite" id="SRAE_1000174700.1">
    <property type="protein sequence ID" value="SRAE_1000174700.1"/>
    <property type="gene ID" value="WBGene00258356"/>
</dbReference>
<reference evidence="12" key="2">
    <citation type="submission" date="2020-12" db="UniProtKB">
        <authorList>
            <consortium name="WormBaseParasite"/>
        </authorList>
    </citation>
    <scope>IDENTIFICATION</scope>
</reference>
<evidence type="ECO:0000256" key="9">
    <source>
        <dbReference type="SAM" id="Phobius"/>
    </source>
</evidence>
<name>A0A090L1A3_STRRB</name>
<dbReference type="CTD" id="36375851"/>
<evidence type="ECO:0000313" key="11">
    <source>
        <dbReference type="Proteomes" id="UP000035682"/>
    </source>
</evidence>
<dbReference type="RefSeq" id="XP_024502688.1">
    <property type="nucleotide sequence ID" value="XM_024648740.1"/>
</dbReference>
<dbReference type="OrthoDB" id="3990054at2759"/>
<dbReference type="PANTHER" id="PTHR21212:SF0">
    <property type="entry name" value="SEIPIN"/>
    <property type="match status" value="1"/>
</dbReference>
<dbReference type="WormBase" id="SRAE_1000174700">
    <property type="protein sequence ID" value="SRP07950"/>
    <property type="gene ID" value="WBGene00258356"/>
</dbReference>
<dbReference type="GO" id="GO:0140042">
    <property type="term" value="P:lipid droplet formation"/>
    <property type="evidence" value="ECO:0007669"/>
    <property type="project" value="UniProtKB-ARBA"/>
</dbReference>
<feature type="transmembrane region" description="Helical" evidence="9">
    <location>
        <begin position="162"/>
        <end position="179"/>
    </location>
</feature>
<evidence type="ECO:0000313" key="13">
    <source>
        <dbReference type="WormBase" id="SRAE_1000174700"/>
    </source>
</evidence>
<evidence type="ECO:0000256" key="3">
    <source>
        <dbReference type="ARBA" id="ARBA00022692"/>
    </source>
</evidence>
<dbReference type="Pfam" id="PF06775">
    <property type="entry name" value="Seipin"/>
    <property type="match status" value="1"/>
</dbReference>
<keyword evidence="7 9" id="KW-0472">Membrane</keyword>
<keyword evidence="4" id="KW-0256">Endoplasmic reticulum</keyword>
<feature type="transmembrane region" description="Helical" evidence="9">
    <location>
        <begin position="27"/>
        <end position="54"/>
    </location>
</feature>
<feature type="compositionally biased region" description="Basic and acidic residues" evidence="8">
    <location>
        <begin position="340"/>
        <end position="356"/>
    </location>
</feature>
<dbReference type="GeneID" id="36375851"/>
<evidence type="ECO:0000256" key="4">
    <source>
        <dbReference type="ARBA" id="ARBA00022824"/>
    </source>
</evidence>
<dbReference type="Proteomes" id="UP000035682">
    <property type="component" value="Unplaced"/>
</dbReference>
<feature type="transmembrane region" description="Helical" evidence="9">
    <location>
        <begin position="240"/>
        <end position="263"/>
    </location>
</feature>
<reference evidence="10 11" key="1">
    <citation type="submission" date="2014-09" db="EMBL/GenBank/DDBJ databases">
        <authorList>
            <person name="Martin A.A."/>
        </authorList>
    </citation>
    <scope>NUCLEOTIDE SEQUENCE</scope>
    <source>
        <strain evidence="11">ED321</strain>
        <strain evidence="10">ED321 Heterogonic</strain>
    </source>
</reference>
<dbReference type="GO" id="GO:0006629">
    <property type="term" value="P:lipid metabolic process"/>
    <property type="evidence" value="ECO:0007669"/>
    <property type="project" value="UniProtKB-KW"/>
</dbReference>
<evidence type="ECO:0000256" key="6">
    <source>
        <dbReference type="ARBA" id="ARBA00023098"/>
    </source>
</evidence>
<evidence type="ECO:0000256" key="7">
    <source>
        <dbReference type="ARBA" id="ARBA00023136"/>
    </source>
</evidence>
<dbReference type="GO" id="GO:0005789">
    <property type="term" value="C:endoplasmic reticulum membrane"/>
    <property type="evidence" value="ECO:0007669"/>
    <property type="project" value="UniProtKB-SubCell"/>
</dbReference>
<dbReference type="AlphaFoldDB" id="A0A090L1A3"/>
<keyword evidence="6" id="KW-0443">Lipid metabolism</keyword>
<dbReference type="EMBL" id="LN609528">
    <property type="protein sequence ID" value="CEF63486.1"/>
    <property type="molecule type" value="Genomic_DNA"/>
</dbReference>
<keyword evidence="11" id="KW-1185">Reference proteome</keyword>
<organism evidence="10">
    <name type="scientific">Strongyloides ratti</name>
    <name type="common">Parasitic roundworm</name>
    <dbReference type="NCBI Taxonomy" id="34506"/>
    <lineage>
        <taxon>Eukaryota</taxon>
        <taxon>Metazoa</taxon>
        <taxon>Ecdysozoa</taxon>
        <taxon>Nematoda</taxon>
        <taxon>Chromadorea</taxon>
        <taxon>Rhabditida</taxon>
        <taxon>Tylenchina</taxon>
        <taxon>Panagrolaimomorpha</taxon>
        <taxon>Strongyloidoidea</taxon>
        <taxon>Strongyloididae</taxon>
        <taxon>Strongyloides</taxon>
    </lineage>
</organism>
<accession>A0A090L1A3</accession>
<dbReference type="PANTHER" id="PTHR21212">
    <property type="entry name" value="BERNARDINELLI-SEIP CONGENITAL LIPODYSTROPHY 2 HOMOLOG BSCL2 PROTEIN"/>
    <property type="match status" value="1"/>
</dbReference>
<dbReference type="CDD" id="cd23995">
    <property type="entry name" value="Seipin_BSCL2_like"/>
    <property type="match status" value="1"/>
</dbReference>
<sequence length="364" mass="42727">MQSKSKLPGIRVDSIFRLPLFLQPPEWISMSLVVIFSVQFLLMIFISFFLPILFRYIFINNENNYERVIEFTYDSCKAGNDYHGSICSFLQSNVNLIEDGFSFKENLPYNIGVNLVLADSEKNRKISSFITSISLITSASKDSILLIKKVVNLKWSWFKSTLIWWRNFFFYPLYLFGILDDNIISVDMLFTNKFTINDTNLIVDNLLIQIESRQVEVNNAKVYIIPYRTFLQSLLFEFPIITYCVLLFIFFSLLLILFSLFWIKKVNDIRNCYYKSKEDSQKLFDSLDSANSNSEEIVQLKFKNKHLKSTHITNEIKTPSPPSCKMHTFSDLDSIPGWKSQDDIQPRQTEENDLRKRNVSKFKM</sequence>
<evidence type="ECO:0000313" key="12">
    <source>
        <dbReference type="WBParaSite" id="SRAE_1000174700.1"/>
    </source>
</evidence>
<evidence type="ECO:0000256" key="2">
    <source>
        <dbReference type="ARBA" id="ARBA00022064"/>
    </source>
</evidence>
<evidence type="ECO:0000256" key="5">
    <source>
        <dbReference type="ARBA" id="ARBA00022989"/>
    </source>
</evidence>